<evidence type="ECO:0000313" key="4">
    <source>
        <dbReference type="Proteomes" id="UP001175000"/>
    </source>
</evidence>
<dbReference type="PROSITE" id="PS50206">
    <property type="entry name" value="RHODANESE_3"/>
    <property type="match status" value="1"/>
</dbReference>
<comment type="caution">
    <text evidence="3">The sequence shown here is derived from an EMBL/GenBank/DDBJ whole genome shotgun (WGS) entry which is preliminary data.</text>
</comment>
<protein>
    <recommendedName>
        <fullName evidence="2">Rhodanese domain-containing protein</fullName>
    </recommendedName>
</protein>
<feature type="compositionally biased region" description="Polar residues" evidence="1">
    <location>
        <begin position="90"/>
        <end position="100"/>
    </location>
</feature>
<feature type="domain" description="Rhodanese" evidence="2">
    <location>
        <begin position="163"/>
        <end position="185"/>
    </location>
</feature>
<reference evidence="3" key="1">
    <citation type="submission" date="2023-06" db="EMBL/GenBank/DDBJ databases">
        <title>Genome-scale phylogeny and comparative genomics of the fungal order Sordariales.</title>
        <authorList>
            <consortium name="Lawrence Berkeley National Laboratory"/>
            <person name="Hensen N."/>
            <person name="Bonometti L."/>
            <person name="Westerberg I."/>
            <person name="Brannstrom I.O."/>
            <person name="Guillou S."/>
            <person name="Cros-Aarteil S."/>
            <person name="Calhoun S."/>
            <person name="Haridas S."/>
            <person name="Kuo A."/>
            <person name="Mondo S."/>
            <person name="Pangilinan J."/>
            <person name="Riley R."/>
            <person name="Labutti K."/>
            <person name="Andreopoulos B."/>
            <person name="Lipzen A."/>
            <person name="Chen C."/>
            <person name="Yanf M."/>
            <person name="Daum C."/>
            <person name="Ng V."/>
            <person name="Clum A."/>
            <person name="Steindorff A."/>
            <person name="Ohm R."/>
            <person name="Martin F."/>
            <person name="Silar P."/>
            <person name="Natvig D."/>
            <person name="Lalanne C."/>
            <person name="Gautier V."/>
            <person name="Ament-Velasquez S.L."/>
            <person name="Kruys A."/>
            <person name="Hutchinson M.I."/>
            <person name="Powell A.J."/>
            <person name="Barry K."/>
            <person name="Miller A.N."/>
            <person name="Grigoriev I.V."/>
            <person name="Debuchy R."/>
            <person name="Gladieux P."/>
            <person name="Thoren M.H."/>
            <person name="Johannesson H."/>
        </authorList>
    </citation>
    <scope>NUCLEOTIDE SEQUENCE</scope>
    <source>
        <strain evidence="3">CBS 606.72</strain>
    </source>
</reference>
<keyword evidence="4" id="KW-1185">Reference proteome</keyword>
<accession>A0AA39WW25</accession>
<sequence length="588" mass="62476">MASQTRRPIDEVAAAEGERLASDPNVVSVGIGLKIVAGKATMETALHYYVRQKLPELDAIRQHGSNPVPLEAGGYKTDVLPLTLARATDCPSQRTPTGQRGSRREDPLVGGTSTSVLGSFHNIVTSYGTLGGICFDRGNDAAMAMSNAHVWGTDAGAEVIQPFPSVMDYVGGTVEWLACGGPLSHLLTWTAPSPLTAILTTAAAGAWAAAAASDAEDPTRWGQRTGPVPAPGVTTIRERVHISAPLPRLPFPGRNWSSTAKWSYTRKTSSGSSHAETTAQRPNEHVLVGKRVFTHREVYNAGDPVVICAQIWTPLTTRGADHERFVVAHIFPIADPSRTTQRILSPSSGCARTDIALDRSRRPICIRGFPHQVPSLPNINFPLVAAPFVLIGEDSSVLLDPGPTNPSGVTAVRLPSKRILPLACPPSTHIDLTLFHRGKPVRATAVSANGNPVDTAITPSTPSTPSTLHKLTLTGPEIIRIELDTHGGESYLATICADKRMLENIEKWKGVGTYYGGAFKLPIKEPDGKWAVVVVSQSVDNSPTGGDPIAAARKLGGIVDSANVTETGECACEVLFDATFEVKTVVLL</sequence>
<dbReference type="Proteomes" id="UP001175000">
    <property type="component" value="Unassembled WGS sequence"/>
</dbReference>
<dbReference type="InterPro" id="IPR001763">
    <property type="entry name" value="Rhodanese-like_dom"/>
</dbReference>
<gene>
    <name evidence="3" type="ORF">B0T14DRAFT_514281</name>
</gene>
<dbReference type="AlphaFoldDB" id="A0AA39WW25"/>
<organism evidence="3 4">
    <name type="scientific">Immersiella caudata</name>
    <dbReference type="NCBI Taxonomy" id="314043"/>
    <lineage>
        <taxon>Eukaryota</taxon>
        <taxon>Fungi</taxon>
        <taxon>Dikarya</taxon>
        <taxon>Ascomycota</taxon>
        <taxon>Pezizomycotina</taxon>
        <taxon>Sordariomycetes</taxon>
        <taxon>Sordariomycetidae</taxon>
        <taxon>Sordariales</taxon>
        <taxon>Lasiosphaeriaceae</taxon>
        <taxon>Immersiella</taxon>
    </lineage>
</organism>
<proteinExistence type="predicted"/>
<feature type="region of interest" description="Disordered" evidence="1">
    <location>
        <begin position="86"/>
        <end position="113"/>
    </location>
</feature>
<evidence type="ECO:0000313" key="3">
    <source>
        <dbReference type="EMBL" id="KAK0622689.1"/>
    </source>
</evidence>
<evidence type="ECO:0000259" key="2">
    <source>
        <dbReference type="PROSITE" id="PS50206"/>
    </source>
</evidence>
<name>A0AA39WW25_9PEZI</name>
<dbReference type="EMBL" id="JAULSU010000003">
    <property type="protein sequence ID" value="KAK0622689.1"/>
    <property type="molecule type" value="Genomic_DNA"/>
</dbReference>
<evidence type="ECO:0000256" key="1">
    <source>
        <dbReference type="SAM" id="MobiDB-lite"/>
    </source>
</evidence>